<dbReference type="RefSeq" id="XP_028866456.1">
    <property type="nucleotide sequence ID" value="XM_029010623.1"/>
</dbReference>
<evidence type="ECO:0000313" key="2">
    <source>
        <dbReference type="Proteomes" id="UP000236319"/>
    </source>
</evidence>
<gene>
    <name evidence="1" type="ORF">BOVATA_017060</name>
</gene>
<reference evidence="1 2" key="1">
    <citation type="journal article" date="2017" name="BMC Genomics">
        <title>Whole-genome assembly of Babesia ovata and comparative genomics between closely related pathogens.</title>
        <authorList>
            <person name="Yamagishi J."/>
            <person name="Asada M."/>
            <person name="Hakimi H."/>
            <person name="Tanaka T.Q."/>
            <person name="Sugimoto C."/>
            <person name="Kawazu S."/>
        </authorList>
    </citation>
    <scope>NUCLEOTIDE SEQUENCE [LARGE SCALE GENOMIC DNA]</scope>
    <source>
        <strain evidence="1 2">Miyake</strain>
    </source>
</reference>
<dbReference type="EMBL" id="BDSA01000002">
    <property type="protein sequence ID" value="GBE60213.1"/>
    <property type="molecule type" value="Genomic_DNA"/>
</dbReference>
<proteinExistence type="predicted"/>
<accession>A0A2H6KB38</accession>
<dbReference type="Proteomes" id="UP000236319">
    <property type="component" value="Unassembled WGS sequence"/>
</dbReference>
<name>A0A2H6KB38_9APIC</name>
<dbReference type="VEuPathDB" id="PiroplasmaDB:BOVATA_017060"/>
<evidence type="ECO:0000313" key="1">
    <source>
        <dbReference type="EMBL" id="GBE60213.1"/>
    </source>
</evidence>
<protein>
    <submittedName>
        <fullName evidence="1">Uncharacterized protein</fullName>
    </submittedName>
</protein>
<organism evidence="1 2">
    <name type="scientific">Babesia ovata</name>
    <dbReference type="NCBI Taxonomy" id="189622"/>
    <lineage>
        <taxon>Eukaryota</taxon>
        <taxon>Sar</taxon>
        <taxon>Alveolata</taxon>
        <taxon>Apicomplexa</taxon>
        <taxon>Aconoidasida</taxon>
        <taxon>Piroplasmida</taxon>
        <taxon>Babesiidae</taxon>
        <taxon>Babesia</taxon>
    </lineage>
</organism>
<keyword evidence="2" id="KW-1185">Reference proteome</keyword>
<sequence length="139" mass="16021">MQSACARYSLYQKFFNKCLREWYFQKGTGTGFYYANPPGILFTPLRTSKRQEGTFSVPMSHWFFEKRETAQNGLRNPDVFRTPSNLDSLGAGTNILHMGYDVSYALPLGKLVRKHLDVCHTAFCNHYDIAFNTLYNVGR</sequence>
<dbReference type="AlphaFoldDB" id="A0A2H6KB38"/>
<comment type="caution">
    <text evidence="1">The sequence shown here is derived from an EMBL/GenBank/DDBJ whole genome shotgun (WGS) entry which is preliminary data.</text>
</comment>
<dbReference type="OrthoDB" id="361856at2759"/>
<dbReference type="GeneID" id="39873983"/>